<evidence type="ECO:0000313" key="6">
    <source>
        <dbReference type="Proteomes" id="UP000215914"/>
    </source>
</evidence>
<keyword evidence="2" id="KW-1133">Transmembrane helix</keyword>
<reference evidence="5" key="2">
    <citation type="submission" date="2017-02" db="EMBL/GenBank/DDBJ databases">
        <title>Sunflower complete genome.</title>
        <authorList>
            <person name="Langlade N."/>
            <person name="Munos S."/>
        </authorList>
    </citation>
    <scope>NUCLEOTIDE SEQUENCE [LARGE SCALE GENOMIC DNA]</scope>
    <source>
        <tissue evidence="5">Leaves</tissue>
    </source>
</reference>
<accession>A0A251S3E4</accession>
<evidence type="ECO:0000313" key="4">
    <source>
        <dbReference type="EMBL" id="KAF5762349.1"/>
    </source>
</evidence>
<evidence type="ECO:0000256" key="2">
    <source>
        <dbReference type="SAM" id="Phobius"/>
    </source>
</evidence>
<dbReference type="FunCoup" id="A0A251S3E4">
    <property type="interactions" value="555"/>
</dbReference>
<keyword evidence="5" id="KW-0560">Oxidoreductase</keyword>
<evidence type="ECO:0000259" key="3">
    <source>
        <dbReference type="Pfam" id="PF01569"/>
    </source>
</evidence>
<dbReference type="STRING" id="4232.A0A251S3E4"/>
<dbReference type="OMA" id="FLWVKIS"/>
<keyword evidence="2" id="KW-0812">Transmembrane</keyword>
<dbReference type="EC" id="3.1.3.4" evidence="4"/>
<keyword evidence="2" id="KW-0472">Membrane</keyword>
<sequence length="273" mass="29794">MSPSAVVCFIAPPPVSNPLRKLVNYRRFLTGLGFCTFKLREKKIVCGNSFWVCKRMAAGSDEHVAPAVSALEQEALIENGGVAFHQTLGGLHAVVNLLSKWIVAVTFGGLLLLRHDALALWAAMGSVINMVLSVTLKKILKQERPDSRLSSGHGMPSSHAQAIFYAVLFVIHSVFKWQGSGGVAAILSLFVVAIGSYFSWLRVLQRYHTTLQVVVGAIVGSVFAVLWFWAWEAAVHRAFDSSLLVRILVTIGAAGFTLGFISHVIQHWLKGED</sequence>
<dbReference type="EMBL" id="MNCJ02000331">
    <property type="protein sequence ID" value="KAF5762349.1"/>
    <property type="molecule type" value="Genomic_DNA"/>
</dbReference>
<dbReference type="EMBL" id="CM007905">
    <property type="protein sequence ID" value="OTF93235.1"/>
    <property type="molecule type" value="Genomic_DNA"/>
</dbReference>
<name>A0A251S3E4_HELAN</name>
<dbReference type="InterPro" id="IPR036938">
    <property type="entry name" value="PAP2/HPO_sf"/>
</dbReference>
<keyword evidence="6" id="KW-1185">Reference proteome</keyword>
<organism evidence="5 6">
    <name type="scientific">Helianthus annuus</name>
    <name type="common">Common sunflower</name>
    <dbReference type="NCBI Taxonomy" id="4232"/>
    <lineage>
        <taxon>Eukaryota</taxon>
        <taxon>Viridiplantae</taxon>
        <taxon>Streptophyta</taxon>
        <taxon>Embryophyta</taxon>
        <taxon>Tracheophyta</taxon>
        <taxon>Spermatophyta</taxon>
        <taxon>Magnoliopsida</taxon>
        <taxon>eudicotyledons</taxon>
        <taxon>Gunneridae</taxon>
        <taxon>Pentapetalae</taxon>
        <taxon>asterids</taxon>
        <taxon>campanulids</taxon>
        <taxon>Asterales</taxon>
        <taxon>Asteraceae</taxon>
        <taxon>Asteroideae</taxon>
        <taxon>Heliantheae alliance</taxon>
        <taxon>Heliantheae</taxon>
        <taxon>Helianthus</taxon>
    </lineage>
</organism>
<reference evidence="4" key="3">
    <citation type="submission" date="2020-06" db="EMBL/GenBank/DDBJ databases">
        <title>Helianthus annuus Genome sequencing and assembly Release 2.</title>
        <authorList>
            <person name="Gouzy J."/>
            <person name="Langlade N."/>
            <person name="Munos S."/>
        </authorList>
    </citation>
    <scope>NUCLEOTIDE SEQUENCE</scope>
    <source>
        <tissue evidence="4">Leaves</tissue>
    </source>
</reference>
<keyword evidence="1 4" id="KW-0378">Hydrolase</keyword>
<dbReference type="Pfam" id="PF01569">
    <property type="entry name" value="PAP2"/>
    <property type="match status" value="1"/>
</dbReference>
<dbReference type="GO" id="GO:0006651">
    <property type="term" value="P:diacylglycerol biosynthetic process"/>
    <property type="evidence" value="ECO:0000318"/>
    <property type="project" value="GO_Central"/>
</dbReference>
<feature type="domain" description="Phosphatidic acid phosphatase type 2/haloperoxidase" evidence="3">
    <location>
        <begin position="140"/>
        <end position="232"/>
    </location>
</feature>
<keyword evidence="5" id="KW-0575">Peroxidase</keyword>
<dbReference type="GO" id="GO:0009507">
    <property type="term" value="C:chloroplast"/>
    <property type="evidence" value="ECO:0000318"/>
    <property type="project" value="GO_Central"/>
</dbReference>
<feature type="transmembrane region" description="Helical" evidence="2">
    <location>
        <begin position="213"/>
        <end position="231"/>
    </location>
</feature>
<feature type="transmembrane region" description="Helical" evidence="2">
    <location>
        <begin position="157"/>
        <end position="175"/>
    </location>
</feature>
<dbReference type="SUPFAM" id="SSF48317">
    <property type="entry name" value="Acid phosphatase/Vanadium-dependent haloperoxidase"/>
    <property type="match status" value="1"/>
</dbReference>
<protein>
    <submittedName>
        <fullName evidence="4">Phosphatidate phosphatase</fullName>
        <ecNumber evidence="4">3.1.3.4</ecNumber>
    </submittedName>
    <submittedName>
        <fullName evidence="5">Putative phosphatidic acid phosphatase type 2/haloperoxidase</fullName>
    </submittedName>
</protein>
<dbReference type="InterPro" id="IPR000326">
    <property type="entry name" value="PAP2/HPO"/>
</dbReference>
<feature type="transmembrane region" description="Helical" evidence="2">
    <location>
        <begin position="243"/>
        <end position="265"/>
    </location>
</feature>
<feature type="transmembrane region" description="Helical" evidence="2">
    <location>
        <begin position="118"/>
        <end position="136"/>
    </location>
</feature>
<proteinExistence type="predicted"/>
<dbReference type="InParanoid" id="A0A251S3E4"/>
<evidence type="ECO:0000313" key="5">
    <source>
        <dbReference type="EMBL" id="OTF93235.1"/>
    </source>
</evidence>
<dbReference type="AlphaFoldDB" id="A0A251S3E4"/>
<gene>
    <name evidence="5" type="ORF">HannXRQ_Chr16g0530671</name>
    <name evidence="4" type="ORF">HanXRQr2_Chr16g0775701</name>
</gene>
<dbReference type="PANTHER" id="PTHR11247:SF40">
    <property type="entry name" value="LIPID PHOSPHATE PHOSPHATASE EPSILON 1, CHLOROPLASTIC"/>
    <property type="match status" value="1"/>
</dbReference>
<dbReference type="PANTHER" id="PTHR11247">
    <property type="entry name" value="PALMITOYL-PROTEIN THIOESTERASE/DOLICHYLDIPHOSPHATASE 1"/>
    <property type="match status" value="1"/>
</dbReference>
<reference evidence="4 6" key="1">
    <citation type="journal article" date="2017" name="Nature">
        <title>The sunflower genome provides insights into oil metabolism, flowering and Asterid evolution.</title>
        <authorList>
            <person name="Badouin H."/>
            <person name="Gouzy J."/>
            <person name="Grassa C.J."/>
            <person name="Murat F."/>
            <person name="Staton S.E."/>
            <person name="Cottret L."/>
            <person name="Lelandais-Briere C."/>
            <person name="Owens G.L."/>
            <person name="Carrere S."/>
            <person name="Mayjonade B."/>
            <person name="Legrand L."/>
            <person name="Gill N."/>
            <person name="Kane N.C."/>
            <person name="Bowers J.E."/>
            <person name="Hubner S."/>
            <person name="Bellec A."/>
            <person name="Berard A."/>
            <person name="Berges H."/>
            <person name="Blanchet N."/>
            <person name="Boniface M.C."/>
            <person name="Brunel D."/>
            <person name="Catrice O."/>
            <person name="Chaidir N."/>
            <person name="Claudel C."/>
            <person name="Donnadieu C."/>
            <person name="Faraut T."/>
            <person name="Fievet G."/>
            <person name="Helmstetter N."/>
            <person name="King M."/>
            <person name="Knapp S.J."/>
            <person name="Lai Z."/>
            <person name="Le Paslier M.C."/>
            <person name="Lippi Y."/>
            <person name="Lorenzon L."/>
            <person name="Mandel J.R."/>
            <person name="Marage G."/>
            <person name="Marchand G."/>
            <person name="Marquand E."/>
            <person name="Bret-Mestries E."/>
            <person name="Morien E."/>
            <person name="Nambeesan S."/>
            <person name="Nguyen T."/>
            <person name="Pegot-Espagnet P."/>
            <person name="Pouilly N."/>
            <person name="Raftis F."/>
            <person name="Sallet E."/>
            <person name="Schiex T."/>
            <person name="Thomas J."/>
            <person name="Vandecasteele C."/>
            <person name="Vares D."/>
            <person name="Vear F."/>
            <person name="Vautrin S."/>
            <person name="Crespi M."/>
            <person name="Mangin B."/>
            <person name="Burke J.M."/>
            <person name="Salse J."/>
            <person name="Munos S."/>
            <person name="Vincourt P."/>
            <person name="Rieseberg L.H."/>
            <person name="Langlade N.B."/>
        </authorList>
    </citation>
    <scope>NUCLEOTIDE SEQUENCE [LARGE SCALE GENOMIC DNA]</scope>
    <source>
        <strain evidence="6">cv. SF193</strain>
        <tissue evidence="4">Leaves</tissue>
    </source>
</reference>
<dbReference type="Gene3D" id="1.20.144.10">
    <property type="entry name" value="Phosphatidic acid phosphatase type 2/haloperoxidase"/>
    <property type="match status" value="1"/>
</dbReference>
<dbReference type="Gramene" id="mRNA:HanXRQr2_Chr16g0775701">
    <property type="protein sequence ID" value="mRNA:HanXRQr2_Chr16g0775701"/>
    <property type="gene ID" value="HanXRQr2_Chr16g0775701"/>
</dbReference>
<dbReference type="GO" id="GO:0008195">
    <property type="term" value="F:phosphatidate phosphatase activity"/>
    <property type="evidence" value="ECO:0000318"/>
    <property type="project" value="GO_Central"/>
</dbReference>
<dbReference type="GO" id="GO:0004601">
    <property type="term" value="F:peroxidase activity"/>
    <property type="evidence" value="ECO:0007669"/>
    <property type="project" value="UniProtKB-KW"/>
</dbReference>
<dbReference type="Proteomes" id="UP000215914">
    <property type="component" value="Chromosome 16"/>
</dbReference>
<feature type="transmembrane region" description="Helical" evidence="2">
    <location>
        <begin position="181"/>
        <end position="201"/>
    </location>
</feature>
<dbReference type="OrthoDB" id="302705at2759"/>
<feature type="transmembrane region" description="Helical" evidence="2">
    <location>
        <begin position="93"/>
        <end position="112"/>
    </location>
</feature>
<evidence type="ECO:0000256" key="1">
    <source>
        <dbReference type="ARBA" id="ARBA00022801"/>
    </source>
</evidence>